<dbReference type="SUPFAM" id="SSF46579">
    <property type="entry name" value="Prefoldin"/>
    <property type="match status" value="1"/>
</dbReference>
<evidence type="ECO:0000313" key="1">
    <source>
        <dbReference type="EMBL" id="KKK82735.1"/>
    </source>
</evidence>
<gene>
    <name evidence="1" type="ORF">LCGC14_2800430</name>
</gene>
<comment type="caution">
    <text evidence="1">The sequence shown here is derived from an EMBL/GenBank/DDBJ whole genome shotgun (WGS) entry which is preliminary data.</text>
</comment>
<reference evidence="1" key="1">
    <citation type="journal article" date="2015" name="Nature">
        <title>Complex archaea that bridge the gap between prokaryotes and eukaryotes.</title>
        <authorList>
            <person name="Spang A."/>
            <person name="Saw J.H."/>
            <person name="Jorgensen S.L."/>
            <person name="Zaremba-Niedzwiedzka K."/>
            <person name="Martijn J."/>
            <person name="Lind A.E."/>
            <person name="van Eijk R."/>
            <person name="Schleper C."/>
            <person name="Guy L."/>
            <person name="Ettema T.J."/>
        </authorList>
    </citation>
    <scope>NUCLEOTIDE SEQUENCE</scope>
</reference>
<protein>
    <submittedName>
        <fullName evidence="1">Uncharacterized protein</fullName>
    </submittedName>
</protein>
<sequence length="80" mass="8695">MAKPERCRHRGPLAGDGVDLKLATGFPGRLGEKRQAQMAQLQQQQATLQSQLGQVNTLIMKVTGALEQLDELDGSVNRPV</sequence>
<dbReference type="EMBL" id="LAZR01052533">
    <property type="protein sequence ID" value="KKK82735.1"/>
    <property type="molecule type" value="Genomic_DNA"/>
</dbReference>
<name>A0A0F8Z9W0_9ZZZZ</name>
<proteinExistence type="predicted"/>
<feature type="non-terminal residue" evidence="1">
    <location>
        <position position="80"/>
    </location>
</feature>
<dbReference type="AlphaFoldDB" id="A0A0F8Z9W0"/>
<organism evidence="1">
    <name type="scientific">marine sediment metagenome</name>
    <dbReference type="NCBI Taxonomy" id="412755"/>
    <lineage>
        <taxon>unclassified sequences</taxon>
        <taxon>metagenomes</taxon>
        <taxon>ecological metagenomes</taxon>
    </lineage>
</organism>
<accession>A0A0F8Z9W0</accession>